<dbReference type="CDD" id="cd00165">
    <property type="entry name" value="S4"/>
    <property type="match status" value="1"/>
</dbReference>
<comment type="caution">
    <text evidence="4">The sequence shown here is derived from an EMBL/GenBank/DDBJ whole genome shotgun (WGS) entry which is preliminary data.</text>
</comment>
<feature type="domain" description="RNA-binding S4" evidence="3">
    <location>
        <begin position="1"/>
        <end position="67"/>
    </location>
</feature>
<evidence type="ECO:0000256" key="2">
    <source>
        <dbReference type="SAM" id="MobiDB-lite"/>
    </source>
</evidence>
<protein>
    <submittedName>
        <fullName evidence="4">RNA-binding protein</fullName>
    </submittedName>
</protein>
<accession>A0A212A978</accession>
<reference evidence="4 5" key="1">
    <citation type="submission" date="2016-12" db="EMBL/GenBank/DDBJ databases">
        <title>Comparison of Traditional DNA-DNA Hybridization with In Silico Genomic Analysis.</title>
        <authorList>
            <person name="Nicholson A.C."/>
            <person name="Humrighouse B.W."/>
            <person name="Graziano J."/>
            <person name="Lasker B."/>
            <person name="Whitney A.M."/>
            <person name="Mcquiston J.R."/>
        </authorList>
    </citation>
    <scope>NUCLEOTIDE SEQUENCE [LARGE SCALE GENOMIC DNA]</scope>
    <source>
        <strain evidence="4 5">H2240</strain>
    </source>
</reference>
<dbReference type="OrthoDB" id="9797176at2"/>
<feature type="compositionally biased region" description="Low complexity" evidence="2">
    <location>
        <begin position="91"/>
        <end position="102"/>
    </location>
</feature>
<keyword evidence="1" id="KW-0694">RNA-binding</keyword>
<evidence type="ECO:0000259" key="3">
    <source>
        <dbReference type="SMART" id="SM00363"/>
    </source>
</evidence>
<dbReference type="Gene3D" id="3.10.290.10">
    <property type="entry name" value="RNA-binding S4 domain"/>
    <property type="match status" value="1"/>
</dbReference>
<feature type="region of interest" description="Disordered" evidence="2">
    <location>
        <begin position="81"/>
        <end position="102"/>
    </location>
</feature>
<dbReference type="InterPro" id="IPR036986">
    <property type="entry name" value="S4_RNA-bd_sf"/>
</dbReference>
<proteinExistence type="predicted"/>
<dbReference type="InterPro" id="IPR002942">
    <property type="entry name" value="S4_RNA-bd"/>
</dbReference>
<dbReference type="SUPFAM" id="SSF55174">
    <property type="entry name" value="Alpha-L RNA-binding motif"/>
    <property type="match status" value="1"/>
</dbReference>
<dbReference type="AlphaFoldDB" id="A0A212A978"/>
<dbReference type="GO" id="GO:0003723">
    <property type="term" value="F:RNA binding"/>
    <property type="evidence" value="ECO:0007669"/>
    <property type="project" value="UniProtKB-KW"/>
</dbReference>
<name>A0A212A978_9RHOB</name>
<keyword evidence="5" id="KW-1185">Reference proteome</keyword>
<dbReference type="Proteomes" id="UP000196878">
    <property type="component" value="Unassembled WGS sequence"/>
</dbReference>
<evidence type="ECO:0000313" key="5">
    <source>
        <dbReference type="Proteomes" id="UP000196878"/>
    </source>
</evidence>
<dbReference type="EMBL" id="NIPW01000028">
    <property type="protein sequence ID" value="OWJ76423.1"/>
    <property type="molecule type" value="Genomic_DNA"/>
</dbReference>
<evidence type="ECO:0000313" key="4">
    <source>
        <dbReference type="EMBL" id="OWJ76423.1"/>
    </source>
</evidence>
<evidence type="ECO:0000256" key="1">
    <source>
        <dbReference type="PROSITE-ProRule" id="PRU00182"/>
    </source>
</evidence>
<gene>
    <name evidence="4" type="ORF">CDV49_14940</name>
</gene>
<dbReference type="Pfam" id="PF01479">
    <property type="entry name" value="S4"/>
    <property type="match status" value="1"/>
</dbReference>
<dbReference type="SMART" id="SM00363">
    <property type="entry name" value="S4"/>
    <property type="match status" value="1"/>
</dbReference>
<sequence length="102" mass="11352">MRLDKWLWHARFFRTRTLASEVVEAGHVRVNARRVQKPAFAIGEGDTLTFPQAGRIRVVRVLGSSLRRGPATEAQALYLDMDAEGVPPSPAAEEQPSSSPRR</sequence>
<organism evidence="4 5">
    <name type="scientific">Haematobacter genomosp. 1</name>
    <dbReference type="NCBI Taxonomy" id="366618"/>
    <lineage>
        <taxon>Bacteria</taxon>
        <taxon>Pseudomonadati</taxon>
        <taxon>Pseudomonadota</taxon>
        <taxon>Alphaproteobacteria</taxon>
        <taxon>Rhodobacterales</taxon>
        <taxon>Paracoccaceae</taxon>
        <taxon>Haematobacter</taxon>
    </lineage>
</organism>
<dbReference type="PROSITE" id="PS50889">
    <property type="entry name" value="S4"/>
    <property type="match status" value="1"/>
</dbReference>